<evidence type="ECO:0000313" key="2">
    <source>
        <dbReference type="Proteomes" id="UP001221142"/>
    </source>
</evidence>
<sequence>PLVPLRGPSSPTSLTHICRKWRDIALATPQLWRSILLRAPGDDRVPLEWLERSGLSPLCIQMQLDEQARLHPQTLAAILLHQQQWEYVDLTLGEDEMALLQGPMPLLRVLILSVEDSGSSRRPNINACDFPRLHVLWLDGFIHMQLGDWFPWSQLTSLRLTNMDSSTYLSALNGAVKLVELNLINCFQYGKKDLPDVNLPLLENFLLVDSDSEPYFPRELDTFILPSVHTLQVPAAFLGHEMPLDIFASFVAKSGCASLEKVPITGDSWAISRRAFRRRFPAITFATNGGYDWFKRRRGDEEDDPESDPE</sequence>
<dbReference type="Proteomes" id="UP001221142">
    <property type="component" value="Unassembled WGS sequence"/>
</dbReference>
<dbReference type="AlphaFoldDB" id="A0AAD7F677"/>
<proteinExistence type="predicted"/>
<protein>
    <recommendedName>
        <fullName evidence="3">F-box domain-containing protein</fullName>
    </recommendedName>
</protein>
<gene>
    <name evidence="1" type="ORF">FB45DRAFT_1083165</name>
</gene>
<feature type="non-terminal residue" evidence="1">
    <location>
        <position position="1"/>
    </location>
</feature>
<evidence type="ECO:0008006" key="3">
    <source>
        <dbReference type="Google" id="ProtNLM"/>
    </source>
</evidence>
<keyword evidence="2" id="KW-1185">Reference proteome</keyword>
<name>A0AAD7F677_9AGAR</name>
<comment type="caution">
    <text evidence="1">The sequence shown here is derived from an EMBL/GenBank/DDBJ whole genome shotgun (WGS) entry which is preliminary data.</text>
</comment>
<evidence type="ECO:0000313" key="1">
    <source>
        <dbReference type="EMBL" id="KAJ7604213.1"/>
    </source>
</evidence>
<reference evidence="1" key="1">
    <citation type="submission" date="2023-03" db="EMBL/GenBank/DDBJ databases">
        <title>Massive genome expansion in bonnet fungi (Mycena s.s.) driven by repeated elements and novel gene families across ecological guilds.</title>
        <authorList>
            <consortium name="Lawrence Berkeley National Laboratory"/>
            <person name="Harder C.B."/>
            <person name="Miyauchi S."/>
            <person name="Viragh M."/>
            <person name="Kuo A."/>
            <person name="Thoen E."/>
            <person name="Andreopoulos B."/>
            <person name="Lu D."/>
            <person name="Skrede I."/>
            <person name="Drula E."/>
            <person name="Henrissat B."/>
            <person name="Morin E."/>
            <person name="Kohler A."/>
            <person name="Barry K."/>
            <person name="LaButti K."/>
            <person name="Morin E."/>
            <person name="Salamov A."/>
            <person name="Lipzen A."/>
            <person name="Mereny Z."/>
            <person name="Hegedus B."/>
            <person name="Baldrian P."/>
            <person name="Stursova M."/>
            <person name="Weitz H."/>
            <person name="Taylor A."/>
            <person name="Grigoriev I.V."/>
            <person name="Nagy L.G."/>
            <person name="Martin F."/>
            <person name="Kauserud H."/>
        </authorList>
    </citation>
    <scope>NUCLEOTIDE SEQUENCE</scope>
    <source>
        <strain evidence="1">9284</strain>
    </source>
</reference>
<organism evidence="1 2">
    <name type="scientific">Roridomyces roridus</name>
    <dbReference type="NCBI Taxonomy" id="1738132"/>
    <lineage>
        <taxon>Eukaryota</taxon>
        <taxon>Fungi</taxon>
        <taxon>Dikarya</taxon>
        <taxon>Basidiomycota</taxon>
        <taxon>Agaricomycotina</taxon>
        <taxon>Agaricomycetes</taxon>
        <taxon>Agaricomycetidae</taxon>
        <taxon>Agaricales</taxon>
        <taxon>Marasmiineae</taxon>
        <taxon>Mycenaceae</taxon>
        <taxon>Roridomyces</taxon>
    </lineage>
</organism>
<accession>A0AAD7F677</accession>
<dbReference type="EMBL" id="JARKIF010000113">
    <property type="protein sequence ID" value="KAJ7604213.1"/>
    <property type="molecule type" value="Genomic_DNA"/>
</dbReference>
<dbReference type="SUPFAM" id="SSF52058">
    <property type="entry name" value="L domain-like"/>
    <property type="match status" value="1"/>
</dbReference>